<evidence type="ECO:0000313" key="6">
    <source>
        <dbReference type="EMBL" id="MFD1235920.1"/>
    </source>
</evidence>
<reference evidence="7" key="1">
    <citation type="journal article" date="2019" name="Int. J. Syst. Evol. Microbiol.">
        <title>The Global Catalogue of Microorganisms (GCM) 10K type strain sequencing project: providing services to taxonomists for standard genome sequencing and annotation.</title>
        <authorList>
            <consortium name="The Broad Institute Genomics Platform"/>
            <consortium name="The Broad Institute Genome Sequencing Center for Infectious Disease"/>
            <person name="Wu L."/>
            <person name="Ma J."/>
        </authorList>
    </citation>
    <scope>NUCLEOTIDE SEQUENCE [LARGE SCALE GENOMIC DNA]</scope>
    <source>
        <strain evidence="7">CCUG 49018</strain>
    </source>
</reference>
<evidence type="ECO:0000256" key="1">
    <source>
        <dbReference type="ARBA" id="ARBA00023015"/>
    </source>
</evidence>
<dbReference type="Pfam" id="PF00440">
    <property type="entry name" value="TetR_N"/>
    <property type="match status" value="1"/>
</dbReference>
<dbReference type="PANTHER" id="PTHR47506:SF3">
    <property type="entry name" value="HTH-TYPE TRANSCRIPTIONAL REGULATOR LMRA"/>
    <property type="match status" value="1"/>
</dbReference>
<feature type="DNA-binding region" description="H-T-H motif" evidence="4">
    <location>
        <begin position="33"/>
        <end position="52"/>
    </location>
</feature>
<evidence type="ECO:0000259" key="5">
    <source>
        <dbReference type="PROSITE" id="PS50977"/>
    </source>
</evidence>
<evidence type="ECO:0000256" key="3">
    <source>
        <dbReference type="ARBA" id="ARBA00023163"/>
    </source>
</evidence>
<dbReference type="SUPFAM" id="SSF46689">
    <property type="entry name" value="Homeodomain-like"/>
    <property type="match status" value="1"/>
</dbReference>
<dbReference type="PANTHER" id="PTHR47506">
    <property type="entry name" value="TRANSCRIPTIONAL REGULATORY PROTEIN"/>
    <property type="match status" value="1"/>
</dbReference>
<dbReference type="RefSeq" id="WP_346091109.1">
    <property type="nucleotide sequence ID" value="NZ_BAABKS010000017.1"/>
</dbReference>
<gene>
    <name evidence="6" type="ORF">ACFQ34_21720</name>
</gene>
<evidence type="ECO:0000313" key="7">
    <source>
        <dbReference type="Proteomes" id="UP001597182"/>
    </source>
</evidence>
<comment type="caution">
    <text evidence="6">The sequence shown here is derived from an EMBL/GenBank/DDBJ whole genome shotgun (WGS) entry which is preliminary data.</text>
</comment>
<dbReference type="EMBL" id="JBHTMB010000190">
    <property type="protein sequence ID" value="MFD1235920.1"/>
    <property type="molecule type" value="Genomic_DNA"/>
</dbReference>
<organism evidence="6 7">
    <name type="scientific">Pseudonocardia benzenivorans</name>
    <dbReference type="NCBI Taxonomy" id="228005"/>
    <lineage>
        <taxon>Bacteria</taxon>
        <taxon>Bacillati</taxon>
        <taxon>Actinomycetota</taxon>
        <taxon>Actinomycetes</taxon>
        <taxon>Pseudonocardiales</taxon>
        <taxon>Pseudonocardiaceae</taxon>
        <taxon>Pseudonocardia</taxon>
    </lineage>
</organism>
<dbReference type="Proteomes" id="UP001597182">
    <property type="component" value="Unassembled WGS sequence"/>
</dbReference>
<feature type="domain" description="HTH tetR-type" evidence="5">
    <location>
        <begin position="10"/>
        <end position="70"/>
    </location>
</feature>
<dbReference type="InterPro" id="IPR001647">
    <property type="entry name" value="HTH_TetR"/>
</dbReference>
<dbReference type="InterPro" id="IPR036271">
    <property type="entry name" value="Tet_transcr_reg_TetR-rel_C_sf"/>
</dbReference>
<proteinExistence type="predicted"/>
<dbReference type="InterPro" id="IPR009057">
    <property type="entry name" value="Homeodomain-like_sf"/>
</dbReference>
<accession>A0ABW3VME4</accession>
<keyword evidence="2 4" id="KW-0238">DNA-binding</keyword>
<dbReference type="SUPFAM" id="SSF48498">
    <property type="entry name" value="Tetracyclin repressor-like, C-terminal domain"/>
    <property type="match status" value="1"/>
</dbReference>
<keyword evidence="3" id="KW-0804">Transcription</keyword>
<sequence>MQRVLTAKGAETRRRILEGAAELLRTNGTAGVSLERICTSTGASKSQLFHYFPDGRSELFAAIARFEADRVIADQQPYIEDLSTPESWRAWRAAVIARYSELGRYCPVTALVVEISRTGPEAEGIVVDMQTRWHALMTRAVARLWSSGGGGDVATSGGGGDVAPEAAASVVLAAVQGGASMYQSTGEFVHLERALDGVLAYVGVT</sequence>
<protein>
    <submittedName>
        <fullName evidence="6">TetR/AcrR family transcriptional regulator</fullName>
    </submittedName>
</protein>
<dbReference type="PROSITE" id="PS50977">
    <property type="entry name" value="HTH_TETR_2"/>
    <property type="match status" value="1"/>
</dbReference>
<keyword evidence="7" id="KW-1185">Reference proteome</keyword>
<evidence type="ECO:0000256" key="4">
    <source>
        <dbReference type="PROSITE-ProRule" id="PRU00335"/>
    </source>
</evidence>
<dbReference type="Gene3D" id="1.10.357.10">
    <property type="entry name" value="Tetracycline Repressor, domain 2"/>
    <property type="match status" value="1"/>
</dbReference>
<name>A0ABW3VME4_9PSEU</name>
<keyword evidence="1" id="KW-0805">Transcription regulation</keyword>
<evidence type="ECO:0000256" key="2">
    <source>
        <dbReference type="ARBA" id="ARBA00023125"/>
    </source>
</evidence>